<proteinExistence type="predicted"/>
<comment type="caution">
    <text evidence="1">The sequence shown here is derived from an EMBL/GenBank/DDBJ whole genome shotgun (WGS) entry which is preliminary data.</text>
</comment>
<name>A0A3S2UDY7_9BACI</name>
<accession>A0A3S2UDY7</accession>
<dbReference type="AlphaFoldDB" id="A0A3S2UDY7"/>
<protein>
    <submittedName>
        <fullName evidence="1">Uncharacterized protein</fullName>
    </submittedName>
</protein>
<dbReference type="GeneID" id="87620403"/>
<evidence type="ECO:0000313" key="1">
    <source>
        <dbReference type="EMBL" id="RVT59468.1"/>
    </source>
</evidence>
<organism evidence="1 2">
    <name type="scientific">Niallia taxi</name>
    <dbReference type="NCBI Taxonomy" id="2499688"/>
    <lineage>
        <taxon>Bacteria</taxon>
        <taxon>Bacillati</taxon>
        <taxon>Bacillota</taxon>
        <taxon>Bacilli</taxon>
        <taxon>Bacillales</taxon>
        <taxon>Bacillaceae</taxon>
        <taxon>Niallia</taxon>
    </lineage>
</organism>
<evidence type="ECO:0000313" key="2">
    <source>
        <dbReference type="Proteomes" id="UP000288024"/>
    </source>
</evidence>
<dbReference type="Proteomes" id="UP000288024">
    <property type="component" value="Unassembled WGS sequence"/>
</dbReference>
<dbReference type="RefSeq" id="WP_127739864.1">
    <property type="nucleotide sequence ID" value="NZ_CAJCKN010000005.1"/>
</dbReference>
<reference evidence="1 2" key="1">
    <citation type="submission" date="2019-01" db="EMBL/GenBank/DDBJ databases">
        <title>Bacillus sp. M5HDSG1-1, whole genome shotgun sequence.</title>
        <authorList>
            <person name="Tuo L."/>
        </authorList>
    </citation>
    <scope>NUCLEOTIDE SEQUENCE [LARGE SCALE GENOMIC DNA]</scope>
    <source>
        <strain evidence="1 2">M5HDSG1-1</strain>
    </source>
</reference>
<sequence>MRLLDVLTDEEKQKVDELKLLLMDAFGDKQRAIIVSDINEILDSARARYYEMLKASEEQSATVEFTAKRKESLAFKISNLINRRRLSKLSKVASL</sequence>
<gene>
    <name evidence="1" type="ORF">EM808_19430</name>
</gene>
<dbReference type="EMBL" id="RZTZ01000009">
    <property type="protein sequence ID" value="RVT59468.1"/>
    <property type="molecule type" value="Genomic_DNA"/>
</dbReference>
<keyword evidence="2" id="KW-1185">Reference proteome</keyword>